<evidence type="ECO:0000313" key="1">
    <source>
        <dbReference type="EMBL" id="QXV83693.1"/>
    </source>
</evidence>
<organism evidence="1 2">
    <name type="scientific">Escherichia phage PaulSarasin</name>
    <dbReference type="NCBI Taxonomy" id="2851973"/>
    <lineage>
        <taxon>Viruses</taxon>
        <taxon>Duplodnaviria</taxon>
        <taxon>Heunggongvirae</taxon>
        <taxon>Uroviricota</taxon>
        <taxon>Caudoviricetes</taxon>
        <taxon>Drexlerviridae</taxon>
        <taxon>Tempevirinae</taxon>
        <taxon>Changchunvirus</taxon>
    </lineage>
</organism>
<dbReference type="Proteomes" id="UP000828884">
    <property type="component" value="Segment"/>
</dbReference>
<accession>A0AAE7VXY8</accession>
<reference evidence="2" key="1">
    <citation type="journal article" date="2021" name="PLoS Biol.">
        <title>Systematic exploration of Escherichia coli phage-host interactions with the BASEL phage collection.</title>
        <authorList>
            <person name="Maffei E."/>
            <person name="Shaidullina A."/>
            <person name="Burkolter M."/>
            <person name="Heyer Y."/>
            <person name="Estermann F."/>
            <person name="Druelle V."/>
            <person name="Sauer P."/>
            <person name="Willi L."/>
            <person name="Michaelis S."/>
            <person name="Hilbi H."/>
            <person name="Thaler D.S."/>
            <person name="Harms A."/>
        </authorList>
    </citation>
    <scope>NUCLEOTIDE SEQUENCE [LARGE SCALE GENOMIC DNA]</scope>
    <source>
        <strain evidence="2">Bas09</strain>
    </source>
</reference>
<dbReference type="EMBL" id="MZ501099">
    <property type="protein sequence ID" value="QXV83693.1"/>
    <property type="molecule type" value="Genomic_DNA"/>
</dbReference>
<name>A0AAE7VXY8_9CAUD</name>
<evidence type="ECO:0000313" key="2">
    <source>
        <dbReference type="Proteomes" id="UP000828884"/>
    </source>
</evidence>
<keyword evidence="2" id="KW-1185">Reference proteome</keyword>
<sequence>MKNYSAQKLIDEILKHCAVNSISHDDLIYALLTIMRADMKAFGDKEHNLCDGDGVILVNVRLLE</sequence>
<proteinExistence type="predicted"/>
<protein>
    <submittedName>
        <fullName evidence="1">Uncharacterized protein</fullName>
    </submittedName>
</protein>
<gene>
    <name evidence="1" type="ORF">bas09_0048</name>
</gene>